<feature type="region of interest" description="Disordered" evidence="1">
    <location>
        <begin position="98"/>
        <end position="120"/>
    </location>
</feature>
<reference evidence="2" key="1">
    <citation type="journal article" date="2022" name="bioRxiv">
        <title>Sequencing and chromosome-scale assembly of the giantPleurodeles waltlgenome.</title>
        <authorList>
            <person name="Brown T."/>
            <person name="Elewa A."/>
            <person name="Iarovenko S."/>
            <person name="Subramanian E."/>
            <person name="Araus A.J."/>
            <person name="Petzold A."/>
            <person name="Susuki M."/>
            <person name="Suzuki K.-i.T."/>
            <person name="Hayashi T."/>
            <person name="Toyoda A."/>
            <person name="Oliveira C."/>
            <person name="Osipova E."/>
            <person name="Leigh N.D."/>
            <person name="Simon A."/>
            <person name="Yun M.H."/>
        </authorList>
    </citation>
    <scope>NUCLEOTIDE SEQUENCE</scope>
    <source>
        <strain evidence="2">20211129_DDA</strain>
        <tissue evidence="2">Liver</tissue>
    </source>
</reference>
<protein>
    <submittedName>
        <fullName evidence="2">Uncharacterized protein</fullName>
    </submittedName>
</protein>
<feature type="compositionally biased region" description="Polar residues" evidence="1">
    <location>
        <begin position="101"/>
        <end position="120"/>
    </location>
</feature>
<accession>A0AAV7TD66</accession>
<proteinExistence type="predicted"/>
<organism evidence="2 3">
    <name type="scientific">Pleurodeles waltl</name>
    <name type="common">Iberian ribbed newt</name>
    <dbReference type="NCBI Taxonomy" id="8319"/>
    <lineage>
        <taxon>Eukaryota</taxon>
        <taxon>Metazoa</taxon>
        <taxon>Chordata</taxon>
        <taxon>Craniata</taxon>
        <taxon>Vertebrata</taxon>
        <taxon>Euteleostomi</taxon>
        <taxon>Amphibia</taxon>
        <taxon>Batrachia</taxon>
        <taxon>Caudata</taxon>
        <taxon>Salamandroidea</taxon>
        <taxon>Salamandridae</taxon>
        <taxon>Pleurodelinae</taxon>
        <taxon>Pleurodeles</taxon>
    </lineage>
</organism>
<dbReference type="Proteomes" id="UP001066276">
    <property type="component" value="Chromosome 4_1"/>
</dbReference>
<feature type="compositionally biased region" description="Basic and acidic residues" evidence="1">
    <location>
        <begin position="28"/>
        <end position="37"/>
    </location>
</feature>
<feature type="region of interest" description="Disordered" evidence="1">
    <location>
        <begin position="28"/>
        <end position="56"/>
    </location>
</feature>
<dbReference type="AlphaFoldDB" id="A0AAV7TD66"/>
<comment type="caution">
    <text evidence="2">The sequence shown here is derived from an EMBL/GenBank/DDBJ whole genome shotgun (WGS) entry which is preliminary data.</text>
</comment>
<evidence type="ECO:0000313" key="3">
    <source>
        <dbReference type="Proteomes" id="UP001066276"/>
    </source>
</evidence>
<evidence type="ECO:0000256" key="1">
    <source>
        <dbReference type="SAM" id="MobiDB-lite"/>
    </source>
</evidence>
<evidence type="ECO:0000313" key="2">
    <source>
        <dbReference type="EMBL" id="KAJ1174350.1"/>
    </source>
</evidence>
<dbReference type="EMBL" id="JANPWB010000007">
    <property type="protein sequence ID" value="KAJ1174350.1"/>
    <property type="molecule type" value="Genomic_DNA"/>
</dbReference>
<sequence>MPTRRLRCHHRAAEVSGRQPPRIVLDRVGRAHQRSEGHAQQSWTALVDNRGSATTERSMEVRAEMRKSALCPATAATSSEAGARPGLASPLMIHVPINKPQAINQDRSSTQLNLTRNRKR</sequence>
<gene>
    <name evidence="2" type="ORF">NDU88_006172</name>
</gene>
<keyword evidence="3" id="KW-1185">Reference proteome</keyword>
<name>A0AAV7TD66_PLEWA</name>